<evidence type="ECO:0000313" key="2">
    <source>
        <dbReference type="EMBL" id="QHT97794.1"/>
    </source>
</evidence>
<reference evidence="2" key="1">
    <citation type="journal article" date="2020" name="Nature">
        <title>Giant virus diversity and host interactions through global metagenomics.</title>
        <authorList>
            <person name="Schulz F."/>
            <person name="Roux S."/>
            <person name="Paez-Espino D."/>
            <person name="Jungbluth S."/>
            <person name="Walsh D.A."/>
            <person name="Denef V.J."/>
            <person name="McMahon K.D."/>
            <person name="Konstantinidis K.T."/>
            <person name="Eloe-Fadrosh E.A."/>
            <person name="Kyrpides N.C."/>
            <person name="Woyke T."/>
        </authorList>
    </citation>
    <scope>NUCLEOTIDE SEQUENCE</scope>
    <source>
        <strain evidence="2">GVMAG-M-3300025572-1</strain>
    </source>
</reference>
<name>A0A6C0IWU0_9ZZZZ</name>
<feature type="domain" description="N-terminal Ras-GEF" evidence="1">
    <location>
        <begin position="1"/>
        <end position="32"/>
    </location>
</feature>
<organism evidence="2">
    <name type="scientific">viral metagenome</name>
    <dbReference type="NCBI Taxonomy" id="1070528"/>
    <lineage>
        <taxon>unclassified sequences</taxon>
        <taxon>metagenomes</taxon>
        <taxon>organismal metagenomes</taxon>
    </lineage>
</organism>
<dbReference type="AlphaFoldDB" id="A0A6C0IWU0"/>
<proteinExistence type="predicted"/>
<dbReference type="PROSITE" id="PS50212">
    <property type="entry name" value="RASGEF_NTER"/>
    <property type="match status" value="1"/>
</dbReference>
<accession>A0A6C0IWU0</accession>
<sequence>MNKEIVSMISEWVLTHPNHVLEFNGSSVFLWI</sequence>
<dbReference type="InterPro" id="IPR000651">
    <property type="entry name" value="Ras-like_Gua-exchang_fac_N"/>
</dbReference>
<protein>
    <recommendedName>
        <fullName evidence="1">N-terminal Ras-GEF domain-containing protein</fullName>
    </recommendedName>
</protein>
<dbReference type="EMBL" id="MN740283">
    <property type="protein sequence ID" value="QHT97794.1"/>
    <property type="molecule type" value="Genomic_DNA"/>
</dbReference>
<evidence type="ECO:0000259" key="1">
    <source>
        <dbReference type="PROSITE" id="PS50212"/>
    </source>
</evidence>